<feature type="binding site" evidence="5">
    <location>
        <position position="365"/>
    </location>
    <ligand>
        <name>Ca(2+)</name>
        <dbReference type="ChEBI" id="CHEBI:29108"/>
    </ligand>
</feature>
<keyword evidence="3" id="KW-0865">Zymogen</keyword>
<evidence type="ECO:0000313" key="9">
    <source>
        <dbReference type="Proteomes" id="UP000313231"/>
    </source>
</evidence>
<dbReference type="AlphaFoldDB" id="A0A5C4VPS9"/>
<gene>
    <name evidence="8" type="ORF">FHP29_16910</name>
</gene>
<dbReference type="GO" id="GO:0046872">
    <property type="term" value="F:metal ion binding"/>
    <property type="evidence" value="ECO:0007669"/>
    <property type="project" value="UniProtKB-KW"/>
</dbReference>
<dbReference type="Pfam" id="PF01804">
    <property type="entry name" value="Penicil_amidase"/>
    <property type="match status" value="1"/>
</dbReference>
<feature type="chain" id="PRO_5022745146" description="Penicillin acylase family protein" evidence="7">
    <location>
        <begin position="32"/>
        <end position="835"/>
    </location>
</feature>
<dbReference type="OrthoDB" id="5240333at2"/>
<dbReference type="PANTHER" id="PTHR34218:SF4">
    <property type="entry name" value="ACYL-HOMOSERINE LACTONE ACYLASE QUIP"/>
    <property type="match status" value="1"/>
</dbReference>
<feature type="binding site" evidence="5">
    <location>
        <position position="192"/>
    </location>
    <ligand>
        <name>Ca(2+)</name>
        <dbReference type="ChEBI" id="CHEBI:29108"/>
    </ligand>
</feature>
<evidence type="ECO:0000256" key="2">
    <source>
        <dbReference type="ARBA" id="ARBA00022801"/>
    </source>
</evidence>
<evidence type="ECO:0008006" key="10">
    <source>
        <dbReference type="Google" id="ProtNLM"/>
    </source>
</evidence>
<dbReference type="Gene3D" id="1.10.439.10">
    <property type="entry name" value="Penicillin Amidohydrolase, domain 1"/>
    <property type="match status" value="1"/>
</dbReference>
<evidence type="ECO:0000256" key="3">
    <source>
        <dbReference type="ARBA" id="ARBA00023145"/>
    </source>
</evidence>
<protein>
    <recommendedName>
        <fullName evidence="10">Penicillin acylase family protein</fullName>
    </recommendedName>
</protein>
<dbReference type="Gene3D" id="2.30.120.10">
    <property type="match status" value="1"/>
</dbReference>
<organism evidence="8 9">
    <name type="scientific">Nocardioides albidus</name>
    <dbReference type="NCBI Taxonomy" id="1517589"/>
    <lineage>
        <taxon>Bacteria</taxon>
        <taxon>Bacillati</taxon>
        <taxon>Actinomycetota</taxon>
        <taxon>Actinomycetes</taxon>
        <taxon>Propionibacteriales</taxon>
        <taxon>Nocardioidaceae</taxon>
        <taxon>Nocardioides</taxon>
    </lineage>
</organism>
<keyword evidence="5" id="KW-0479">Metal-binding</keyword>
<dbReference type="GO" id="GO:0017000">
    <property type="term" value="P:antibiotic biosynthetic process"/>
    <property type="evidence" value="ECO:0007669"/>
    <property type="project" value="InterPro"/>
</dbReference>
<feature type="compositionally biased region" description="Gly residues" evidence="6">
    <location>
        <begin position="236"/>
        <end position="250"/>
    </location>
</feature>
<dbReference type="InterPro" id="IPR043146">
    <property type="entry name" value="Penicillin_amidase_N_B-knob"/>
</dbReference>
<reference evidence="8 9" key="1">
    <citation type="journal article" date="2016" name="Int. J. Syst. Evol. Microbiol.">
        <title>Nocardioides albidus sp. nov., an actinobacterium isolated from garden soil.</title>
        <authorList>
            <person name="Singh H."/>
            <person name="Du J."/>
            <person name="Trinh H."/>
            <person name="Won K."/>
            <person name="Yang J.E."/>
            <person name="Yin C."/>
            <person name="Kook M."/>
            <person name="Yi T.H."/>
        </authorList>
    </citation>
    <scope>NUCLEOTIDE SEQUENCE [LARGE SCALE GENOMIC DNA]</scope>
    <source>
        <strain evidence="8 9">CCTCC AB 2015297</strain>
    </source>
</reference>
<dbReference type="Proteomes" id="UP000313231">
    <property type="component" value="Unassembled WGS sequence"/>
</dbReference>
<feature type="signal peptide" evidence="7">
    <location>
        <begin position="1"/>
        <end position="31"/>
    </location>
</feature>
<dbReference type="SUPFAM" id="SSF56235">
    <property type="entry name" value="N-terminal nucleophile aminohydrolases (Ntn hydrolases)"/>
    <property type="match status" value="1"/>
</dbReference>
<evidence type="ECO:0000256" key="7">
    <source>
        <dbReference type="SAM" id="SignalP"/>
    </source>
</evidence>
<dbReference type="RefSeq" id="WP_139624043.1">
    <property type="nucleotide sequence ID" value="NZ_VDMP01000026.1"/>
</dbReference>
<dbReference type="Gene3D" id="1.10.287.150">
    <property type="match status" value="1"/>
</dbReference>
<sequence>MARSRSLKHTAWATGAVLVGALVSGTAPAPADTGGQQASGQTPSHAVVIKRDEHGVPHVYADDTRGLFHGFGYTVAEDRLYQLEMARRSGNGTVAEVLGPDFVPVDIATRSNVDPASIRRQLKALSAEDRAMFDGYASGINARLREVRQDPESLLPREFVDNGFEPQAWSGEDVALLWVGLILNRFFSSSAEVANLQLRQDLVAANGEELGGRIYDQLRWTEDPTAPTIVPRADGGAEGGADGGADGGKGATAPRAADLPAISPGAVDDFRTMQGARTGLADPDERPTASYAWALAPEHTAEGVAVLHNGPQQGFYTPSFVSGIGLHGAGYDLTGYTPVGLPAVLFGTNGKIAWGSTVGSLDTNDVYAEQLDPDDPHRYLYDGRYRDMAKRTDLIRVKGADPRHLDVYATEHGFVQSWDEANDRAYTLRTSWRGREIETLVGWAEAAKAQDWEQYLDQASRVSASITWFYADVEGNIGVAGLGRLPRRPAGQDFRFPARGDGTMEWQGSEPFDANPRAYNPTQGYLASWNNQIAPGLRADNANFSQVDRVNEIHGEVAAAGLDGAQIWDVTRTTTRADLNARYFVPMITAAAAGLPADDPRRQAADLLAGWDRQLTTTDGRTYDHPGTTLVRAWLTATARRVLADDLPAHVFARYQSLGYPALTAQGSPGSIRPAPVSAVLWNALSGDRSGVPQTVDFLDGAAPADVVLAGLTDAVADLRARFGEDPDQWRTPVVAHRFSRFNAIGVPWAGSDQPQTPAYLNRGTLDFQVELRPGGVEMCSVAAPGQSGFVAPDGDRAPHSLDQLALFEDFGCKADHLTPGAVDAHLESERTLRY</sequence>
<evidence type="ECO:0000256" key="4">
    <source>
        <dbReference type="PIRSR" id="PIRSR001227-1"/>
    </source>
</evidence>
<dbReference type="GO" id="GO:0016811">
    <property type="term" value="F:hydrolase activity, acting on carbon-nitrogen (but not peptide) bonds, in linear amides"/>
    <property type="evidence" value="ECO:0007669"/>
    <property type="project" value="InterPro"/>
</dbReference>
<dbReference type="InterPro" id="IPR023343">
    <property type="entry name" value="Penicillin_amidase_dom1"/>
</dbReference>
<comment type="similarity">
    <text evidence="1">Belongs to the peptidase S45 family.</text>
</comment>
<dbReference type="InterPro" id="IPR014395">
    <property type="entry name" value="Pen/GL7ACA/AHL_acylase"/>
</dbReference>
<keyword evidence="9" id="KW-1185">Reference proteome</keyword>
<accession>A0A5C4VPS9</accession>
<evidence type="ECO:0000256" key="6">
    <source>
        <dbReference type="SAM" id="MobiDB-lite"/>
    </source>
</evidence>
<dbReference type="EMBL" id="VDMP01000026">
    <property type="protein sequence ID" value="TNM37496.1"/>
    <property type="molecule type" value="Genomic_DNA"/>
</dbReference>
<comment type="caution">
    <text evidence="8">The sequence shown here is derived from an EMBL/GenBank/DDBJ whole genome shotgun (WGS) entry which is preliminary data.</text>
</comment>
<keyword evidence="5" id="KW-0106">Calcium</keyword>
<dbReference type="Gene3D" id="3.60.20.10">
    <property type="entry name" value="Glutamine Phosphoribosylpyrophosphate, subunit 1, domain 1"/>
    <property type="match status" value="1"/>
</dbReference>
<dbReference type="InterPro" id="IPR002692">
    <property type="entry name" value="S45"/>
</dbReference>
<comment type="cofactor">
    <cofactor evidence="5">
        <name>Ca(2+)</name>
        <dbReference type="ChEBI" id="CHEBI:29108"/>
    </cofactor>
    <text evidence="5">Binds 1 Ca(2+) ion per dimer.</text>
</comment>
<feature type="active site" description="Nucleophile" evidence="4">
    <location>
        <position position="290"/>
    </location>
</feature>
<feature type="binding site" evidence="5">
    <location>
        <position position="362"/>
    </location>
    <ligand>
        <name>Ca(2+)</name>
        <dbReference type="ChEBI" id="CHEBI:29108"/>
    </ligand>
</feature>
<feature type="region of interest" description="Disordered" evidence="6">
    <location>
        <begin position="225"/>
        <end position="266"/>
    </location>
</feature>
<keyword evidence="7" id="KW-0732">Signal</keyword>
<keyword evidence="2" id="KW-0378">Hydrolase</keyword>
<dbReference type="InterPro" id="IPR029055">
    <property type="entry name" value="Ntn_hydrolases_N"/>
</dbReference>
<dbReference type="InterPro" id="IPR043147">
    <property type="entry name" value="Penicillin_amidase_A-knob"/>
</dbReference>
<evidence type="ECO:0000256" key="5">
    <source>
        <dbReference type="PIRSR" id="PIRSR001227-2"/>
    </source>
</evidence>
<dbReference type="PIRSF" id="PIRSF001227">
    <property type="entry name" value="Pen_acylase"/>
    <property type="match status" value="1"/>
</dbReference>
<proteinExistence type="inferred from homology"/>
<dbReference type="Gene3D" id="1.10.1400.10">
    <property type="match status" value="1"/>
</dbReference>
<name>A0A5C4VPS9_9ACTN</name>
<dbReference type="PANTHER" id="PTHR34218">
    <property type="entry name" value="PEPTIDASE S45 PENICILLIN AMIDASE"/>
    <property type="match status" value="1"/>
</dbReference>
<evidence type="ECO:0000256" key="1">
    <source>
        <dbReference type="ARBA" id="ARBA00006586"/>
    </source>
</evidence>
<evidence type="ECO:0000313" key="8">
    <source>
        <dbReference type="EMBL" id="TNM37496.1"/>
    </source>
</evidence>